<accession>A0A0S3RP41</accession>
<proteinExistence type="predicted"/>
<organism evidence="1 2">
    <name type="scientific">Vigna angularis var. angularis</name>
    <dbReference type="NCBI Taxonomy" id="157739"/>
    <lineage>
        <taxon>Eukaryota</taxon>
        <taxon>Viridiplantae</taxon>
        <taxon>Streptophyta</taxon>
        <taxon>Embryophyta</taxon>
        <taxon>Tracheophyta</taxon>
        <taxon>Spermatophyta</taxon>
        <taxon>Magnoliopsida</taxon>
        <taxon>eudicotyledons</taxon>
        <taxon>Gunneridae</taxon>
        <taxon>Pentapetalae</taxon>
        <taxon>rosids</taxon>
        <taxon>fabids</taxon>
        <taxon>Fabales</taxon>
        <taxon>Fabaceae</taxon>
        <taxon>Papilionoideae</taxon>
        <taxon>50 kb inversion clade</taxon>
        <taxon>NPAAA clade</taxon>
        <taxon>indigoferoid/millettioid clade</taxon>
        <taxon>Phaseoleae</taxon>
        <taxon>Vigna</taxon>
    </lineage>
</organism>
<keyword evidence="2" id="KW-1185">Reference proteome</keyword>
<evidence type="ECO:0000313" key="1">
    <source>
        <dbReference type="EMBL" id="BAT82350.1"/>
    </source>
</evidence>
<gene>
    <name evidence="1" type="primary">Vigan.03G235200</name>
    <name evidence="1" type="ORF">VIGAN_03235200</name>
</gene>
<feature type="non-terminal residue" evidence="1">
    <location>
        <position position="1"/>
    </location>
</feature>
<sequence length="69" mass="8098">FSINHQAFSSSSLISYLFFKRELDTKVGQLTSSSNILIKHFYSNDLQSWRFKLDTQVKVYRDVSDDDDD</sequence>
<dbReference type="AlphaFoldDB" id="A0A0S3RP41"/>
<evidence type="ECO:0000313" key="2">
    <source>
        <dbReference type="Proteomes" id="UP000291084"/>
    </source>
</evidence>
<dbReference type="Proteomes" id="UP000291084">
    <property type="component" value="Chromosome 3"/>
</dbReference>
<protein>
    <submittedName>
        <fullName evidence="1">Uncharacterized protein</fullName>
    </submittedName>
</protein>
<dbReference type="EMBL" id="AP015036">
    <property type="protein sequence ID" value="BAT82350.1"/>
    <property type="molecule type" value="Genomic_DNA"/>
</dbReference>
<name>A0A0S3RP41_PHAAN</name>
<reference evidence="1 2" key="1">
    <citation type="journal article" date="2015" name="Sci. Rep.">
        <title>The power of single molecule real-time sequencing technology in the de novo assembly of a eukaryotic genome.</title>
        <authorList>
            <person name="Sakai H."/>
            <person name="Naito K."/>
            <person name="Ogiso-Tanaka E."/>
            <person name="Takahashi Y."/>
            <person name="Iseki K."/>
            <person name="Muto C."/>
            <person name="Satou K."/>
            <person name="Teruya K."/>
            <person name="Shiroma A."/>
            <person name="Shimoji M."/>
            <person name="Hirano T."/>
            <person name="Itoh T."/>
            <person name="Kaga A."/>
            <person name="Tomooka N."/>
        </authorList>
    </citation>
    <scope>NUCLEOTIDE SEQUENCE [LARGE SCALE GENOMIC DNA]</scope>
    <source>
        <strain evidence="2">cv. Shumari</strain>
    </source>
</reference>